<dbReference type="SUPFAM" id="SSF53335">
    <property type="entry name" value="S-adenosyl-L-methionine-dependent methyltransferases"/>
    <property type="match status" value="1"/>
</dbReference>
<accession>A0ABY6IPR8</accession>
<keyword evidence="2" id="KW-0812">Transmembrane</keyword>
<dbReference type="SUPFAM" id="SSF51735">
    <property type="entry name" value="NAD(P)-binding Rossmann-fold domains"/>
    <property type="match status" value="1"/>
</dbReference>
<keyword evidence="2" id="KW-0472">Membrane</keyword>
<dbReference type="Pfam" id="PF13727">
    <property type="entry name" value="CoA_binding_3"/>
    <property type="match status" value="1"/>
</dbReference>
<evidence type="ECO:0000313" key="5">
    <source>
        <dbReference type="Proteomes" id="UP001163882"/>
    </source>
</evidence>
<evidence type="ECO:0000256" key="2">
    <source>
        <dbReference type="SAM" id="Phobius"/>
    </source>
</evidence>
<feature type="domain" description="Polysaccharide biosynthesis protein CapD-like" evidence="3">
    <location>
        <begin position="290"/>
        <end position="581"/>
    </location>
</feature>
<reference evidence="4" key="1">
    <citation type="submission" date="2022-10" db="EMBL/GenBank/DDBJ databases">
        <title>YIM 151497 complete genome.</title>
        <authorList>
            <person name="Chen X."/>
        </authorList>
    </citation>
    <scope>NUCLEOTIDE SEQUENCE</scope>
    <source>
        <strain evidence="4">YIM 151497</strain>
    </source>
</reference>
<feature type="transmembrane region" description="Helical" evidence="2">
    <location>
        <begin position="53"/>
        <end position="72"/>
    </location>
</feature>
<evidence type="ECO:0000256" key="1">
    <source>
        <dbReference type="ARBA" id="ARBA00007430"/>
    </source>
</evidence>
<feature type="transmembrane region" description="Helical" evidence="2">
    <location>
        <begin position="20"/>
        <end position="41"/>
    </location>
</feature>
<feature type="transmembrane region" description="Helical" evidence="2">
    <location>
        <begin position="84"/>
        <end position="108"/>
    </location>
</feature>
<dbReference type="InterPro" id="IPR036291">
    <property type="entry name" value="NAD(P)-bd_dom_sf"/>
</dbReference>
<dbReference type="PANTHER" id="PTHR43318">
    <property type="entry name" value="UDP-N-ACETYLGLUCOSAMINE 4,6-DEHYDRATASE"/>
    <property type="match status" value="1"/>
</dbReference>
<organism evidence="4 5">
    <name type="scientific">Pelagibacterium flavum</name>
    <dbReference type="NCBI Taxonomy" id="2984530"/>
    <lineage>
        <taxon>Bacteria</taxon>
        <taxon>Pseudomonadati</taxon>
        <taxon>Pseudomonadota</taxon>
        <taxon>Alphaproteobacteria</taxon>
        <taxon>Hyphomicrobiales</taxon>
        <taxon>Devosiaceae</taxon>
        <taxon>Pelagibacterium</taxon>
    </lineage>
</organism>
<name>A0ABY6IPR8_9HYPH</name>
<dbReference type="CDD" id="cd05237">
    <property type="entry name" value="UDP_invert_4-6DH_SDR_e"/>
    <property type="match status" value="1"/>
</dbReference>
<dbReference type="InterPro" id="IPR003869">
    <property type="entry name" value="Polysac_CapD-like"/>
</dbReference>
<keyword evidence="2" id="KW-1133">Transmembrane helix</keyword>
<dbReference type="RefSeq" id="WP_264226227.1">
    <property type="nucleotide sequence ID" value="NZ_CP107716.1"/>
</dbReference>
<dbReference type="InterPro" id="IPR029063">
    <property type="entry name" value="SAM-dependent_MTases_sf"/>
</dbReference>
<comment type="similarity">
    <text evidence="1">Belongs to the polysaccharide synthase family.</text>
</comment>
<dbReference type="InterPro" id="IPR051203">
    <property type="entry name" value="Polysaccharide_Synthase-Rel"/>
</dbReference>
<keyword evidence="5" id="KW-1185">Reference proteome</keyword>
<proteinExistence type="inferred from homology"/>
<dbReference type="Proteomes" id="UP001163882">
    <property type="component" value="Chromosome"/>
</dbReference>
<sequence length="631" mass="69743">MFSVLRKRVLALPRFWKRVILVGFDFGALAFVLWASYSLRYDRWDLPNSLDEWVIIASAPLIAIPIFIRMGLYRAVVRYLPERALWTIVKAMTLAAILWVVLAFLSAMTGRGFVPRSVPIIYWTLGTLVITGSRLIAKWVFWPSGRKALLKRPAVVIYGAGEAGTQLATSLRNSHFIAGFLDDDPALHRRDVAGIKVFPPSHLPSLVRDYGVKQVILSIPSVSAARRKEIVRDISQHGIKVQSLPGITDLVTGKYLVSQIHEIEIDELLGRSSVPPDLDLIRQMIVGRTIMVTGAGGSIGSELCRKIAQWRPQRLVLFESNEFALYKIEMELAAEKDVAAVPVLASVTNEQRVVRAIKEHGVDVVFHAAAHKHVPLVEANALEGIYNNVFGTKTVADAAFSNGVKDFVLISTDKAVRPTNVMGATKRWAELIVREKAAQAQQANTGQRFCAVRFGNVLGSNGSVVPLFKEQIAKGGPITLTDRAMTRYFMSIQEAAELIVQAGSLSEGGDVFLLDMGEPILITDLAENMVRLAGLTVRTDENPEGDIEIIAVGKRPGEKLYEELFYDQSTAIGTRHPKIMRGTATKPIDDVLSAHIAKMSEALDNQNEQEARHLLFELITLRDQRDARAST</sequence>
<dbReference type="EMBL" id="CP107716">
    <property type="protein sequence ID" value="UYQ72604.1"/>
    <property type="molecule type" value="Genomic_DNA"/>
</dbReference>
<dbReference type="Gene3D" id="3.40.50.720">
    <property type="entry name" value="NAD(P)-binding Rossmann-like Domain"/>
    <property type="match status" value="2"/>
</dbReference>
<dbReference type="Pfam" id="PF02719">
    <property type="entry name" value="Polysacc_synt_2"/>
    <property type="match status" value="1"/>
</dbReference>
<gene>
    <name evidence="4" type="ORF">OF122_02120</name>
</gene>
<protein>
    <submittedName>
        <fullName evidence="4">Polysaccharide biosynthesis protein</fullName>
    </submittedName>
</protein>
<dbReference type="PANTHER" id="PTHR43318:SF1">
    <property type="entry name" value="POLYSACCHARIDE BIOSYNTHESIS PROTEIN EPSC-RELATED"/>
    <property type="match status" value="1"/>
</dbReference>
<evidence type="ECO:0000313" key="4">
    <source>
        <dbReference type="EMBL" id="UYQ72604.1"/>
    </source>
</evidence>
<evidence type="ECO:0000259" key="3">
    <source>
        <dbReference type="Pfam" id="PF02719"/>
    </source>
</evidence>